<sequence length="259" mass="28337">MARTATTAAAAPARRAVGRPSKGAIKKEAIVAVALEQIDKVGVYAFSLRDVARSLDVYPATIYWHVNSKDALLADVAGAVMQEVTPPRGKSSWQVWMRDLFFRYRAAVQKHPNVAQLIGAQLVSNSSLRTDLIDGVLIALLEAGATEENLLEAYNCVISSLIGFMTMELAPMPSEEVSQWADALKERVRSISPLDHPTLARYLPKLANKAFIVRWQNGTEVPLDSSFSANVEIFIAGLEGFLQKKTRAVAASETRKPRS</sequence>
<gene>
    <name evidence="6" type="ordered locus">Bphyt_6418</name>
</gene>
<keyword evidence="2 4" id="KW-0238">DNA-binding</keyword>
<dbReference type="HOGENOM" id="CLU_069543_3_1_4"/>
<dbReference type="PANTHER" id="PTHR30055">
    <property type="entry name" value="HTH-TYPE TRANSCRIPTIONAL REGULATOR RUTR"/>
    <property type="match status" value="1"/>
</dbReference>
<dbReference type="InterPro" id="IPR009057">
    <property type="entry name" value="Homeodomain-like_sf"/>
</dbReference>
<dbReference type="Proteomes" id="UP000001739">
    <property type="component" value="Chromosome 2"/>
</dbReference>
<dbReference type="GO" id="GO:0045892">
    <property type="term" value="P:negative regulation of DNA-templated transcription"/>
    <property type="evidence" value="ECO:0007669"/>
    <property type="project" value="InterPro"/>
</dbReference>
<dbReference type="InterPro" id="IPR004111">
    <property type="entry name" value="Repressor_TetR_C"/>
</dbReference>
<dbReference type="InterPro" id="IPR050109">
    <property type="entry name" value="HTH-type_TetR-like_transc_reg"/>
</dbReference>
<dbReference type="Pfam" id="PF00440">
    <property type="entry name" value="TetR_N"/>
    <property type="match status" value="1"/>
</dbReference>
<dbReference type="PANTHER" id="PTHR30055:SF151">
    <property type="entry name" value="TRANSCRIPTIONAL REGULATORY PROTEIN"/>
    <property type="match status" value="1"/>
</dbReference>
<evidence type="ECO:0000259" key="5">
    <source>
        <dbReference type="PROSITE" id="PS50977"/>
    </source>
</evidence>
<dbReference type="KEGG" id="bpy:Bphyt_6418"/>
<feature type="DNA-binding region" description="H-T-H motif" evidence="4">
    <location>
        <begin position="47"/>
        <end position="66"/>
    </location>
</feature>
<dbReference type="Gene3D" id="1.10.357.10">
    <property type="entry name" value="Tetracycline Repressor, domain 2"/>
    <property type="match status" value="1"/>
</dbReference>
<dbReference type="GO" id="GO:0000976">
    <property type="term" value="F:transcription cis-regulatory region binding"/>
    <property type="evidence" value="ECO:0007669"/>
    <property type="project" value="TreeGrafter"/>
</dbReference>
<evidence type="ECO:0000256" key="4">
    <source>
        <dbReference type="PROSITE-ProRule" id="PRU00335"/>
    </source>
</evidence>
<evidence type="ECO:0000256" key="1">
    <source>
        <dbReference type="ARBA" id="ARBA00023015"/>
    </source>
</evidence>
<proteinExistence type="predicted"/>
<dbReference type="InterPro" id="IPR001647">
    <property type="entry name" value="HTH_TetR"/>
</dbReference>
<reference evidence="6 7" key="1">
    <citation type="journal article" date="2011" name="J. Bacteriol.">
        <title>Complete genome sequence of the plant growth-promoting endophyte Burkholderia phytofirmans strain PsJN.</title>
        <authorList>
            <person name="Weilharter A."/>
            <person name="Mitter B."/>
            <person name="Shin M.V."/>
            <person name="Chain P.S."/>
            <person name="Nowak J."/>
            <person name="Sessitsch A."/>
        </authorList>
    </citation>
    <scope>NUCLEOTIDE SEQUENCE [LARGE SCALE GENOMIC DNA]</scope>
    <source>
        <strain evidence="7">DSM 17436 / LMG 22146 / PsJN</strain>
    </source>
</reference>
<organism evidence="6 7">
    <name type="scientific">Paraburkholderia phytofirmans (strain DSM 17436 / LMG 22146 / PsJN)</name>
    <name type="common">Burkholderia phytofirmans</name>
    <dbReference type="NCBI Taxonomy" id="398527"/>
    <lineage>
        <taxon>Bacteria</taxon>
        <taxon>Pseudomonadati</taxon>
        <taxon>Pseudomonadota</taxon>
        <taxon>Betaproteobacteria</taxon>
        <taxon>Burkholderiales</taxon>
        <taxon>Burkholderiaceae</taxon>
        <taxon>Paraburkholderia</taxon>
    </lineage>
</organism>
<dbReference type="RefSeq" id="WP_012428240.1">
    <property type="nucleotide sequence ID" value="NC_010676.1"/>
</dbReference>
<dbReference type="EMBL" id="CP001053">
    <property type="protein sequence ID" value="ACD20732.1"/>
    <property type="molecule type" value="Genomic_DNA"/>
</dbReference>
<dbReference type="GO" id="GO:0003700">
    <property type="term" value="F:DNA-binding transcription factor activity"/>
    <property type="evidence" value="ECO:0007669"/>
    <property type="project" value="TreeGrafter"/>
</dbReference>
<dbReference type="InterPro" id="IPR036271">
    <property type="entry name" value="Tet_transcr_reg_TetR-rel_C_sf"/>
</dbReference>
<dbReference type="AlphaFoldDB" id="B2T8R9"/>
<dbReference type="Pfam" id="PF02909">
    <property type="entry name" value="TetR_C_1"/>
    <property type="match status" value="1"/>
</dbReference>
<evidence type="ECO:0000313" key="7">
    <source>
        <dbReference type="Proteomes" id="UP000001739"/>
    </source>
</evidence>
<dbReference type="PROSITE" id="PS50977">
    <property type="entry name" value="HTH_TETR_2"/>
    <property type="match status" value="1"/>
</dbReference>
<dbReference type="SUPFAM" id="SSF48498">
    <property type="entry name" value="Tetracyclin repressor-like, C-terminal domain"/>
    <property type="match status" value="1"/>
</dbReference>
<evidence type="ECO:0000256" key="2">
    <source>
        <dbReference type="ARBA" id="ARBA00023125"/>
    </source>
</evidence>
<keyword evidence="3" id="KW-0804">Transcription</keyword>
<evidence type="ECO:0000313" key="6">
    <source>
        <dbReference type="EMBL" id="ACD20732.1"/>
    </source>
</evidence>
<dbReference type="Gene3D" id="1.10.10.60">
    <property type="entry name" value="Homeodomain-like"/>
    <property type="match status" value="1"/>
</dbReference>
<dbReference type="SUPFAM" id="SSF46689">
    <property type="entry name" value="Homeodomain-like"/>
    <property type="match status" value="1"/>
</dbReference>
<feature type="domain" description="HTH tetR-type" evidence="5">
    <location>
        <begin position="24"/>
        <end position="84"/>
    </location>
</feature>
<name>B2T8R9_PARPJ</name>
<accession>B2T8R9</accession>
<keyword evidence="1" id="KW-0805">Transcription regulation</keyword>
<evidence type="ECO:0000256" key="3">
    <source>
        <dbReference type="ARBA" id="ARBA00023163"/>
    </source>
</evidence>
<dbReference type="OrthoDB" id="4541465at2"/>
<protein>
    <submittedName>
        <fullName evidence="6">Transcriptional regulator, TetR family</fullName>
    </submittedName>
</protein>
<dbReference type="eggNOG" id="COG1309">
    <property type="taxonomic scope" value="Bacteria"/>
</dbReference>